<evidence type="ECO:0000313" key="3">
    <source>
        <dbReference type="Proteomes" id="UP001479290"/>
    </source>
</evidence>
<feature type="region of interest" description="Disordered" evidence="1">
    <location>
        <begin position="23"/>
        <end position="42"/>
    </location>
</feature>
<organism evidence="2 3">
    <name type="scientific">Culter alburnus</name>
    <name type="common">Topmouth culter</name>
    <dbReference type="NCBI Taxonomy" id="194366"/>
    <lineage>
        <taxon>Eukaryota</taxon>
        <taxon>Metazoa</taxon>
        <taxon>Chordata</taxon>
        <taxon>Craniata</taxon>
        <taxon>Vertebrata</taxon>
        <taxon>Euteleostomi</taxon>
        <taxon>Actinopterygii</taxon>
        <taxon>Neopterygii</taxon>
        <taxon>Teleostei</taxon>
        <taxon>Ostariophysi</taxon>
        <taxon>Cypriniformes</taxon>
        <taxon>Xenocyprididae</taxon>
        <taxon>Xenocypridinae</taxon>
        <taxon>Culter</taxon>
    </lineage>
</organism>
<feature type="region of interest" description="Disordered" evidence="1">
    <location>
        <begin position="75"/>
        <end position="121"/>
    </location>
</feature>
<sequence>MHELPCSALQYCFGGPPDVSADPAPYLDSELSKNGSDPAMGPVVLTQPGPVNPVRTESQPSFSCISIQTKTNGITSKTKELDTDNQHTLHSYPSSEGLSEEDDAQDNSPELDTKRPHIPRPSIIRPQKLHASYMQVLLGGAAFTERAFDWTKIFVVPDDVFNIFVLYPKRKSLQLWPKWRSIYSMFLCYAGLFQSKFGSKMDKPNVGLHFFLIKILTQQWVCAFFLPKFVLKQPSIF</sequence>
<evidence type="ECO:0000256" key="1">
    <source>
        <dbReference type="SAM" id="MobiDB-lite"/>
    </source>
</evidence>
<accession>A0AAW1ZD34</accession>
<dbReference type="EMBL" id="JAWDJR010000018">
    <property type="protein sequence ID" value="KAK9958797.1"/>
    <property type="molecule type" value="Genomic_DNA"/>
</dbReference>
<proteinExistence type="predicted"/>
<comment type="caution">
    <text evidence="2">The sequence shown here is derived from an EMBL/GenBank/DDBJ whole genome shotgun (WGS) entry which is preliminary data.</text>
</comment>
<feature type="compositionally biased region" description="Basic and acidic residues" evidence="1">
    <location>
        <begin position="77"/>
        <end position="87"/>
    </location>
</feature>
<name>A0AAW1ZD34_CULAL</name>
<dbReference type="Proteomes" id="UP001479290">
    <property type="component" value="Unassembled WGS sequence"/>
</dbReference>
<dbReference type="AlphaFoldDB" id="A0AAW1ZD34"/>
<evidence type="ECO:0000313" key="2">
    <source>
        <dbReference type="EMBL" id="KAK9958797.1"/>
    </source>
</evidence>
<protein>
    <submittedName>
        <fullName evidence="2">Uncharacterized protein</fullName>
    </submittedName>
</protein>
<feature type="compositionally biased region" description="Polar residues" evidence="1">
    <location>
        <begin position="88"/>
        <end position="97"/>
    </location>
</feature>
<reference evidence="2 3" key="1">
    <citation type="submission" date="2024-05" db="EMBL/GenBank/DDBJ databases">
        <title>A high-quality chromosomal-level genome assembly of Topmouth culter (Culter alburnus).</title>
        <authorList>
            <person name="Zhao H."/>
        </authorList>
    </citation>
    <scope>NUCLEOTIDE SEQUENCE [LARGE SCALE GENOMIC DNA]</scope>
    <source>
        <strain evidence="2">CATC2023</strain>
        <tissue evidence="2">Muscle</tissue>
    </source>
</reference>
<keyword evidence="3" id="KW-1185">Reference proteome</keyword>
<gene>
    <name evidence="2" type="ORF">ABG768_010897</name>
</gene>